<proteinExistence type="predicted"/>
<evidence type="ECO:0008006" key="4">
    <source>
        <dbReference type="Google" id="ProtNLM"/>
    </source>
</evidence>
<protein>
    <recommendedName>
        <fullName evidence="4">Lipoprotein-associated protein</fullName>
    </recommendedName>
</protein>
<feature type="signal peptide" evidence="1">
    <location>
        <begin position="1"/>
        <end position="23"/>
    </location>
</feature>
<comment type="caution">
    <text evidence="2">The sequence shown here is derived from an EMBL/GenBank/DDBJ whole genome shotgun (WGS) entry which is preliminary data.</text>
</comment>
<accession>A0A4R6IF97</accession>
<keyword evidence="1" id="KW-0732">Signal</keyword>
<evidence type="ECO:0000313" key="3">
    <source>
        <dbReference type="Proteomes" id="UP000295518"/>
    </source>
</evidence>
<sequence length="226" mass="25004">MFKFKKIALSTGIVISAPIIAIAAISCSQESQDSFFKNLESNAPIALTNQNRNLYTTFIENFPKGNIFSNSDKYTYIQDNFTTDIANVYFANVSARVNSDIESARLALETRNLDGSVGQNSVTISKNIQNISNVSFEPTTMQLTFTYSVYYELQVVSNAGQNTSVVESGFSYEVNTNISASTNIQVNKLRTYFNNGTNNLNKISENVSFNFEALFVNDLAPFAKAS</sequence>
<reference evidence="2 3" key="1">
    <citation type="submission" date="2019-03" db="EMBL/GenBank/DDBJ databases">
        <title>Genomic Encyclopedia of Archaeal and Bacterial Type Strains, Phase II (KMG-II): from individual species to whole genera.</title>
        <authorList>
            <person name="Goeker M."/>
        </authorList>
    </citation>
    <scope>NUCLEOTIDE SEQUENCE [LARGE SCALE GENOMIC DNA]</scope>
    <source>
        <strain evidence="2 3">ATCC 700618</strain>
    </source>
</reference>
<organism evidence="2 3">
    <name type="scientific">Mycoplasma testudineum</name>
    <dbReference type="NCBI Taxonomy" id="244584"/>
    <lineage>
        <taxon>Bacteria</taxon>
        <taxon>Bacillati</taxon>
        <taxon>Mycoplasmatota</taxon>
        <taxon>Mollicutes</taxon>
        <taxon>Mycoplasmataceae</taxon>
        <taxon>Mycoplasma</taxon>
    </lineage>
</organism>
<dbReference type="Proteomes" id="UP000295518">
    <property type="component" value="Unassembled WGS sequence"/>
</dbReference>
<feature type="chain" id="PRO_5020910052" description="Lipoprotein-associated protein" evidence="1">
    <location>
        <begin position="24"/>
        <end position="226"/>
    </location>
</feature>
<gene>
    <name evidence="2" type="ORF">EI74_0436</name>
</gene>
<evidence type="ECO:0000313" key="2">
    <source>
        <dbReference type="EMBL" id="TDO20358.1"/>
    </source>
</evidence>
<keyword evidence="3" id="KW-1185">Reference proteome</keyword>
<evidence type="ECO:0000256" key="1">
    <source>
        <dbReference type="SAM" id="SignalP"/>
    </source>
</evidence>
<dbReference type="PROSITE" id="PS51257">
    <property type="entry name" value="PROKAR_LIPOPROTEIN"/>
    <property type="match status" value="1"/>
</dbReference>
<dbReference type="EMBL" id="SNWN01000011">
    <property type="protein sequence ID" value="TDO20358.1"/>
    <property type="molecule type" value="Genomic_DNA"/>
</dbReference>
<dbReference type="RefSeq" id="WP_094254601.1">
    <property type="nucleotide sequence ID" value="NZ_NNCE01000003.1"/>
</dbReference>
<dbReference type="AlphaFoldDB" id="A0A4R6IF97"/>
<name>A0A4R6IF97_9MOLU</name>